<dbReference type="FunFam" id="3.30.300.20:FF:000003">
    <property type="entry name" value="GTPase Era"/>
    <property type="match status" value="1"/>
</dbReference>
<feature type="binding site" evidence="7">
    <location>
        <begin position="63"/>
        <end position="67"/>
    </location>
    <ligand>
        <name>GTP</name>
        <dbReference type="ChEBI" id="CHEBI:37565"/>
    </ligand>
</feature>
<dbReference type="InterPro" id="IPR027417">
    <property type="entry name" value="P-loop_NTPase"/>
</dbReference>
<keyword evidence="13" id="KW-1185">Reference proteome</keyword>
<comment type="similarity">
    <text evidence="1 7 8 9">Belongs to the TRAFAC class TrmE-Era-EngA-EngB-Septin-like GTPase superfamily. Era GTPase family.</text>
</comment>
<evidence type="ECO:0000259" key="10">
    <source>
        <dbReference type="PROSITE" id="PS50823"/>
    </source>
</evidence>
<keyword evidence="4 7" id="KW-0547">Nucleotide-binding</keyword>
<proteinExistence type="inferred from homology"/>
<dbReference type="EMBL" id="QREG01000002">
    <property type="protein sequence ID" value="REE02093.1"/>
    <property type="molecule type" value="Genomic_DNA"/>
</dbReference>
<feature type="region of interest" description="G4" evidence="8">
    <location>
        <begin position="123"/>
        <end position="126"/>
    </location>
</feature>
<dbReference type="InterPro" id="IPR005225">
    <property type="entry name" value="Small_GTP-bd"/>
</dbReference>
<dbReference type="InterPro" id="IPR005662">
    <property type="entry name" value="GTPase_Era-like"/>
</dbReference>
<keyword evidence="7" id="KW-1003">Cell membrane</keyword>
<feature type="domain" description="Era-type G" evidence="11">
    <location>
        <begin position="8"/>
        <end position="173"/>
    </location>
</feature>
<sequence>MNDSNNFKAGFVTIMGKPNVGKSTLMNALTGEKLSIISKRAQTTRHRIFGIITTDDHQIVYSDTPGTLDPSYPLHERMMTFVKRSLEDADVILYMVELGEKHQDNTWVEMAKKSGVPVLFVINKVDLNKGSQLTDKITYWKEQLPWVEPIAVSALEKMGLAELEEQILSHLPNHPPYFPEDELTDKSERFITSEIIREKIFMQYKQEIPYSSEVVVSSFKEDEQIIRISAEIYVERNSQKGIIIGKKGEAIKNLGIAARKDLEEFFGKQIHLETMVKVEKDWRNNELKLKRFGY</sequence>
<evidence type="ECO:0000259" key="11">
    <source>
        <dbReference type="PROSITE" id="PS51713"/>
    </source>
</evidence>
<feature type="region of interest" description="G1" evidence="8">
    <location>
        <begin position="16"/>
        <end position="23"/>
    </location>
</feature>
<evidence type="ECO:0000256" key="1">
    <source>
        <dbReference type="ARBA" id="ARBA00007921"/>
    </source>
</evidence>
<dbReference type="Gene3D" id="3.40.50.300">
    <property type="entry name" value="P-loop containing nucleotide triphosphate hydrolases"/>
    <property type="match status" value="1"/>
</dbReference>
<organism evidence="12 13">
    <name type="scientific">Marinoscillum furvescens DSM 4134</name>
    <dbReference type="NCBI Taxonomy" id="1122208"/>
    <lineage>
        <taxon>Bacteria</taxon>
        <taxon>Pseudomonadati</taxon>
        <taxon>Bacteroidota</taxon>
        <taxon>Cytophagia</taxon>
        <taxon>Cytophagales</taxon>
        <taxon>Reichenbachiellaceae</taxon>
        <taxon>Marinoscillum</taxon>
    </lineage>
</organism>
<gene>
    <name evidence="7" type="primary">era</name>
    <name evidence="12" type="ORF">C7460_102113</name>
</gene>
<dbReference type="CDD" id="cd22534">
    <property type="entry name" value="KH-II_Era"/>
    <property type="match status" value="1"/>
</dbReference>
<evidence type="ECO:0000256" key="7">
    <source>
        <dbReference type="HAMAP-Rule" id="MF_00367"/>
    </source>
</evidence>
<dbReference type="CDD" id="cd04163">
    <property type="entry name" value="Era"/>
    <property type="match status" value="1"/>
</dbReference>
<dbReference type="GO" id="GO:0005525">
    <property type="term" value="F:GTP binding"/>
    <property type="evidence" value="ECO:0007669"/>
    <property type="project" value="UniProtKB-UniRule"/>
</dbReference>
<evidence type="ECO:0000256" key="9">
    <source>
        <dbReference type="RuleBase" id="RU003761"/>
    </source>
</evidence>
<reference evidence="12 13" key="1">
    <citation type="submission" date="2018-07" db="EMBL/GenBank/DDBJ databases">
        <title>Genomic Encyclopedia of Type Strains, Phase IV (KMG-IV): sequencing the most valuable type-strain genomes for metagenomic binning, comparative biology and taxonomic classification.</title>
        <authorList>
            <person name="Goeker M."/>
        </authorList>
    </citation>
    <scope>NUCLEOTIDE SEQUENCE [LARGE SCALE GENOMIC DNA]</scope>
    <source>
        <strain evidence="12 13">DSM 4134</strain>
    </source>
</reference>
<dbReference type="RefSeq" id="WP_115866629.1">
    <property type="nucleotide sequence ID" value="NZ_QREG01000002.1"/>
</dbReference>
<feature type="region of interest" description="G2" evidence="8">
    <location>
        <begin position="42"/>
        <end position="46"/>
    </location>
</feature>
<evidence type="ECO:0000256" key="8">
    <source>
        <dbReference type="PROSITE-ProRule" id="PRU01050"/>
    </source>
</evidence>
<dbReference type="InterPro" id="IPR006073">
    <property type="entry name" value="GTP-bd"/>
</dbReference>
<dbReference type="Gene3D" id="3.30.300.20">
    <property type="match status" value="1"/>
</dbReference>
<feature type="region of interest" description="G5" evidence="8">
    <location>
        <begin position="152"/>
        <end position="154"/>
    </location>
</feature>
<dbReference type="Proteomes" id="UP000256779">
    <property type="component" value="Unassembled WGS sequence"/>
</dbReference>
<keyword evidence="6 7" id="KW-0342">GTP-binding</keyword>
<feature type="region of interest" description="G3" evidence="8">
    <location>
        <begin position="63"/>
        <end position="66"/>
    </location>
</feature>
<dbReference type="InterPro" id="IPR004044">
    <property type="entry name" value="KH_dom_type_2"/>
</dbReference>
<comment type="subunit">
    <text evidence="7">Monomer.</text>
</comment>
<dbReference type="SUPFAM" id="SSF52540">
    <property type="entry name" value="P-loop containing nucleoside triphosphate hydrolases"/>
    <property type="match status" value="1"/>
</dbReference>
<evidence type="ECO:0000256" key="3">
    <source>
        <dbReference type="ARBA" id="ARBA00022517"/>
    </source>
</evidence>
<keyword evidence="7" id="KW-0699">rRNA-binding</keyword>
<feature type="domain" description="KH type-2" evidence="10">
    <location>
        <begin position="204"/>
        <end position="280"/>
    </location>
</feature>
<comment type="caution">
    <text evidence="12">The sequence shown here is derived from an EMBL/GenBank/DDBJ whole genome shotgun (WGS) entry which is preliminary data.</text>
</comment>
<evidence type="ECO:0000256" key="6">
    <source>
        <dbReference type="ARBA" id="ARBA00023134"/>
    </source>
</evidence>
<dbReference type="InterPro" id="IPR015946">
    <property type="entry name" value="KH_dom-like_a/b"/>
</dbReference>
<keyword evidence="7" id="KW-0963">Cytoplasm</keyword>
<dbReference type="PROSITE" id="PS50823">
    <property type="entry name" value="KH_TYPE_2"/>
    <property type="match status" value="1"/>
</dbReference>
<dbReference type="GO" id="GO:0005886">
    <property type="term" value="C:plasma membrane"/>
    <property type="evidence" value="ECO:0007669"/>
    <property type="project" value="UniProtKB-SubCell"/>
</dbReference>
<dbReference type="GO" id="GO:0003924">
    <property type="term" value="F:GTPase activity"/>
    <property type="evidence" value="ECO:0007669"/>
    <property type="project" value="UniProtKB-UniRule"/>
</dbReference>
<dbReference type="GO" id="GO:0070181">
    <property type="term" value="F:small ribosomal subunit rRNA binding"/>
    <property type="evidence" value="ECO:0007669"/>
    <property type="project" value="UniProtKB-UniRule"/>
</dbReference>
<evidence type="ECO:0000313" key="12">
    <source>
        <dbReference type="EMBL" id="REE02093.1"/>
    </source>
</evidence>
<feature type="binding site" evidence="7">
    <location>
        <begin position="16"/>
        <end position="23"/>
    </location>
    <ligand>
        <name>GTP</name>
        <dbReference type="ChEBI" id="CHEBI:37565"/>
    </ligand>
</feature>
<dbReference type="NCBIfam" id="NF000908">
    <property type="entry name" value="PRK00089.1"/>
    <property type="match status" value="1"/>
</dbReference>
<dbReference type="HAMAP" id="MF_00367">
    <property type="entry name" value="GTPase_Era"/>
    <property type="match status" value="1"/>
</dbReference>
<dbReference type="GO" id="GO:0005829">
    <property type="term" value="C:cytosol"/>
    <property type="evidence" value="ECO:0007669"/>
    <property type="project" value="TreeGrafter"/>
</dbReference>
<dbReference type="PANTHER" id="PTHR42698">
    <property type="entry name" value="GTPASE ERA"/>
    <property type="match status" value="1"/>
</dbReference>
<dbReference type="PANTHER" id="PTHR42698:SF1">
    <property type="entry name" value="GTPASE ERA, MITOCHONDRIAL"/>
    <property type="match status" value="1"/>
</dbReference>
<evidence type="ECO:0000256" key="5">
    <source>
        <dbReference type="ARBA" id="ARBA00022884"/>
    </source>
</evidence>
<evidence type="ECO:0000256" key="4">
    <source>
        <dbReference type="ARBA" id="ARBA00022741"/>
    </source>
</evidence>
<dbReference type="Pfam" id="PF01926">
    <property type="entry name" value="MMR_HSR1"/>
    <property type="match status" value="1"/>
</dbReference>
<keyword evidence="7" id="KW-0472">Membrane</keyword>
<dbReference type="NCBIfam" id="TIGR00436">
    <property type="entry name" value="era"/>
    <property type="match status" value="1"/>
</dbReference>
<evidence type="ECO:0000313" key="13">
    <source>
        <dbReference type="Proteomes" id="UP000256779"/>
    </source>
</evidence>
<keyword evidence="3 7" id="KW-0690">Ribosome biogenesis</keyword>
<dbReference type="NCBIfam" id="TIGR00231">
    <property type="entry name" value="small_GTP"/>
    <property type="match status" value="1"/>
</dbReference>
<dbReference type="PROSITE" id="PS51713">
    <property type="entry name" value="G_ERA"/>
    <property type="match status" value="1"/>
</dbReference>
<protein>
    <recommendedName>
        <fullName evidence="2 7">GTPase Era</fullName>
    </recommendedName>
</protein>
<dbReference type="OrthoDB" id="9805918at2"/>
<comment type="subcellular location">
    <subcellularLocation>
        <location evidence="7">Cytoplasm</location>
    </subcellularLocation>
    <subcellularLocation>
        <location evidence="7">Cell membrane</location>
        <topology evidence="7">Peripheral membrane protein</topology>
    </subcellularLocation>
</comment>
<evidence type="ECO:0000256" key="2">
    <source>
        <dbReference type="ARBA" id="ARBA00020484"/>
    </source>
</evidence>
<dbReference type="GO" id="GO:0000028">
    <property type="term" value="P:ribosomal small subunit assembly"/>
    <property type="evidence" value="ECO:0007669"/>
    <property type="project" value="TreeGrafter"/>
</dbReference>
<feature type="binding site" evidence="7">
    <location>
        <begin position="123"/>
        <end position="126"/>
    </location>
    <ligand>
        <name>GTP</name>
        <dbReference type="ChEBI" id="CHEBI:37565"/>
    </ligand>
</feature>
<dbReference type="SUPFAM" id="SSF54814">
    <property type="entry name" value="Prokaryotic type KH domain (KH-domain type II)"/>
    <property type="match status" value="1"/>
</dbReference>
<dbReference type="Pfam" id="PF07650">
    <property type="entry name" value="KH_2"/>
    <property type="match status" value="1"/>
</dbReference>
<dbReference type="InterPro" id="IPR009019">
    <property type="entry name" value="KH_sf_prok-type"/>
</dbReference>
<comment type="function">
    <text evidence="7">An essential GTPase that binds both GDP and GTP, with rapid nucleotide exchange. Plays a role in 16S rRNA processing and 30S ribosomal subunit biogenesis and possibly also in cell cycle regulation and energy metabolism.</text>
</comment>
<keyword evidence="5 7" id="KW-0694">RNA-binding</keyword>
<accession>A0A3D9LA09</accession>
<dbReference type="GO" id="GO:0043024">
    <property type="term" value="F:ribosomal small subunit binding"/>
    <property type="evidence" value="ECO:0007669"/>
    <property type="project" value="TreeGrafter"/>
</dbReference>
<dbReference type="InterPro" id="IPR030388">
    <property type="entry name" value="G_ERA_dom"/>
</dbReference>
<name>A0A3D9LA09_MARFU</name>
<dbReference type="AlphaFoldDB" id="A0A3D9LA09"/>